<reference evidence="2 3" key="1">
    <citation type="submission" date="2020-02" db="EMBL/GenBank/DDBJ databases">
        <authorList>
            <person name="Ma Q."/>
            <person name="Huang Y."/>
            <person name="Song X."/>
            <person name="Pei D."/>
        </authorList>
    </citation>
    <scope>NUCLEOTIDE SEQUENCE [LARGE SCALE GENOMIC DNA]</scope>
    <source>
        <strain evidence="2">Sxm20200214</strain>
        <tissue evidence="2">Leaf</tissue>
    </source>
</reference>
<protein>
    <submittedName>
        <fullName evidence="2">Uncharacterized protein</fullName>
    </submittedName>
</protein>
<keyword evidence="3" id="KW-1185">Reference proteome</keyword>
<name>A0A8X8B352_BRACI</name>
<dbReference type="EMBL" id="JAAMPC010000003">
    <property type="protein sequence ID" value="KAG2319942.1"/>
    <property type="molecule type" value="Genomic_DNA"/>
</dbReference>
<keyword evidence="1" id="KW-0472">Membrane</keyword>
<dbReference type="AlphaFoldDB" id="A0A8X8B352"/>
<evidence type="ECO:0000313" key="2">
    <source>
        <dbReference type="EMBL" id="KAG2319942.1"/>
    </source>
</evidence>
<gene>
    <name evidence="2" type="ORF">Bca52824_013155</name>
</gene>
<evidence type="ECO:0000256" key="1">
    <source>
        <dbReference type="SAM" id="Phobius"/>
    </source>
</evidence>
<comment type="caution">
    <text evidence="2">The sequence shown here is derived from an EMBL/GenBank/DDBJ whole genome shotgun (WGS) entry which is preliminary data.</text>
</comment>
<keyword evidence="1" id="KW-0812">Transmembrane</keyword>
<dbReference type="Proteomes" id="UP000886595">
    <property type="component" value="Unassembled WGS sequence"/>
</dbReference>
<feature type="transmembrane region" description="Helical" evidence="1">
    <location>
        <begin position="203"/>
        <end position="224"/>
    </location>
</feature>
<proteinExistence type="predicted"/>
<keyword evidence="1" id="KW-1133">Transmembrane helix</keyword>
<sequence>MALMVIASPLSCFRPPPDPPPYESPLFEDLSPIAPPEPPDPPDAVYVLVPLQIPNTSAKPSLQKFTQTFVLMLACPTMVTELNGSGAYLVSAGNTPFAYGRLFPVIYRSYFRGADWSSLRSYLDLPLQPLHVVLQVQLCLLLSAYFYTVEWVGIQVVWNTLDMWSLVLVDNVLMDIFSFSSILVPLSDIYVDSVRSRTAVCSFFLVSSLAFGAVILLFSSRILFSQNFLLYGVNWKLKHCWYCKDPSPN</sequence>
<evidence type="ECO:0000313" key="3">
    <source>
        <dbReference type="Proteomes" id="UP000886595"/>
    </source>
</evidence>
<accession>A0A8X8B352</accession>
<organism evidence="2 3">
    <name type="scientific">Brassica carinata</name>
    <name type="common">Ethiopian mustard</name>
    <name type="synonym">Abyssinian cabbage</name>
    <dbReference type="NCBI Taxonomy" id="52824"/>
    <lineage>
        <taxon>Eukaryota</taxon>
        <taxon>Viridiplantae</taxon>
        <taxon>Streptophyta</taxon>
        <taxon>Embryophyta</taxon>
        <taxon>Tracheophyta</taxon>
        <taxon>Spermatophyta</taxon>
        <taxon>Magnoliopsida</taxon>
        <taxon>eudicotyledons</taxon>
        <taxon>Gunneridae</taxon>
        <taxon>Pentapetalae</taxon>
        <taxon>rosids</taxon>
        <taxon>malvids</taxon>
        <taxon>Brassicales</taxon>
        <taxon>Brassicaceae</taxon>
        <taxon>Brassiceae</taxon>
        <taxon>Brassica</taxon>
    </lineage>
</organism>
<feature type="transmembrane region" description="Helical" evidence="1">
    <location>
        <begin position="130"/>
        <end position="148"/>
    </location>
</feature>